<dbReference type="Gene3D" id="3.30.160.100">
    <property type="entry name" value="Ribosome hibernation promotion factor-like"/>
    <property type="match status" value="1"/>
</dbReference>
<evidence type="ECO:0000313" key="3">
    <source>
        <dbReference type="Proteomes" id="UP000316426"/>
    </source>
</evidence>
<proteinExistence type="predicted"/>
<dbReference type="RefSeq" id="WP_145114885.1">
    <property type="nucleotide sequence ID" value="NZ_CP036349.1"/>
</dbReference>
<protein>
    <recommendedName>
        <fullName evidence="4">Sigma 54 modulation protein / S30EA ribosomal protein</fullName>
    </recommendedName>
</protein>
<dbReference type="EMBL" id="CP036349">
    <property type="protein sequence ID" value="QDV75523.1"/>
    <property type="molecule type" value="Genomic_DNA"/>
</dbReference>
<dbReference type="Proteomes" id="UP000316426">
    <property type="component" value="Chromosome"/>
</dbReference>
<accession>A0A518KCJ8</accession>
<feature type="region of interest" description="Disordered" evidence="1">
    <location>
        <begin position="97"/>
        <end position="119"/>
    </location>
</feature>
<name>A0A518KCJ8_9BACT</name>
<evidence type="ECO:0008006" key="4">
    <source>
        <dbReference type="Google" id="ProtNLM"/>
    </source>
</evidence>
<dbReference type="AlphaFoldDB" id="A0A518KCJ8"/>
<dbReference type="KEGG" id="bmei:Spa11_37410"/>
<organism evidence="2 3">
    <name type="scientific">Botrimarina mediterranea</name>
    <dbReference type="NCBI Taxonomy" id="2528022"/>
    <lineage>
        <taxon>Bacteria</taxon>
        <taxon>Pseudomonadati</taxon>
        <taxon>Planctomycetota</taxon>
        <taxon>Planctomycetia</taxon>
        <taxon>Pirellulales</taxon>
        <taxon>Lacipirellulaceae</taxon>
        <taxon>Botrimarina</taxon>
    </lineage>
</organism>
<evidence type="ECO:0000256" key="1">
    <source>
        <dbReference type="SAM" id="MobiDB-lite"/>
    </source>
</evidence>
<keyword evidence="3" id="KW-1185">Reference proteome</keyword>
<dbReference type="SUPFAM" id="SSF69754">
    <property type="entry name" value="Ribosome binding protein Y (YfiA homologue)"/>
    <property type="match status" value="1"/>
</dbReference>
<evidence type="ECO:0000313" key="2">
    <source>
        <dbReference type="EMBL" id="QDV75523.1"/>
    </source>
</evidence>
<reference evidence="2 3" key="1">
    <citation type="submission" date="2019-02" db="EMBL/GenBank/DDBJ databases">
        <title>Deep-cultivation of Planctomycetes and their phenomic and genomic characterization uncovers novel biology.</title>
        <authorList>
            <person name="Wiegand S."/>
            <person name="Jogler M."/>
            <person name="Boedeker C."/>
            <person name="Pinto D."/>
            <person name="Vollmers J."/>
            <person name="Rivas-Marin E."/>
            <person name="Kohn T."/>
            <person name="Peeters S.H."/>
            <person name="Heuer A."/>
            <person name="Rast P."/>
            <person name="Oberbeckmann S."/>
            <person name="Bunk B."/>
            <person name="Jeske O."/>
            <person name="Meyerdierks A."/>
            <person name="Storesund J.E."/>
            <person name="Kallscheuer N."/>
            <person name="Luecker S."/>
            <person name="Lage O.M."/>
            <person name="Pohl T."/>
            <person name="Merkel B.J."/>
            <person name="Hornburger P."/>
            <person name="Mueller R.-W."/>
            <person name="Bruemmer F."/>
            <person name="Labrenz M."/>
            <person name="Spormann A.M."/>
            <person name="Op den Camp H."/>
            <person name="Overmann J."/>
            <person name="Amann R."/>
            <person name="Jetten M.S.M."/>
            <person name="Mascher T."/>
            <person name="Medema M.H."/>
            <person name="Devos D.P."/>
            <person name="Kaster A.-K."/>
            <person name="Ovreas L."/>
            <person name="Rohde M."/>
            <person name="Galperin M.Y."/>
            <person name="Jogler C."/>
        </authorList>
    </citation>
    <scope>NUCLEOTIDE SEQUENCE [LARGE SCALE GENOMIC DNA]</scope>
    <source>
        <strain evidence="2 3">Spa11</strain>
    </source>
</reference>
<gene>
    <name evidence="2" type="ORF">Spa11_37410</name>
</gene>
<sequence>MQVSVFSKSASKVSLPSIKQRFEEGLERYASLVDNVLVRLRDENGPRGGRDQACLVQVSLRNGQTFVVKELSESVATAIGGALTRAKRVAGERINALAKKRRRQESARRSAEPIPEQAI</sequence>
<dbReference type="InterPro" id="IPR036567">
    <property type="entry name" value="RHF-like"/>
</dbReference>